<dbReference type="Proteomes" id="UP001061958">
    <property type="component" value="Unassembled WGS sequence"/>
</dbReference>
<dbReference type="PANTHER" id="PTHR35446">
    <property type="entry name" value="SI:CH211-175M2.5"/>
    <property type="match status" value="1"/>
</dbReference>
<protein>
    <recommendedName>
        <fullName evidence="3">Carboxymuconolactone decarboxylase-like domain-containing protein</fullName>
    </recommendedName>
</protein>
<evidence type="ECO:0000313" key="2">
    <source>
        <dbReference type="Proteomes" id="UP001061958"/>
    </source>
</evidence>
<dbReference type="EMBL" id="BQMJ01000011">
    <property type="protein sequence ID" value="GJQ09782.1"/>
    <property type="molecule type" value="Genomic_DNA"/>
</dbReference>
<reference evidence="1" key="1">
    <citation type="journal article" date="2022" name="Proc. Natl. Acad. Sci. U.S.A.">
        <title>Life cycle and functional genomics of the unicellular red alga Galdieria for elucidating algal and plant evolution and industrial use.</title>
        <authorList>
            <person name="Hirooka S."/>
            <person name="Itabashi T."/>
            <person name="Ichinose T.M."/>
            <person name="Onuma R."/>
            <person name="Fujiwara T."/>
            <person name="Yamashita S."/>
            <person name="Jong L.W."/>
            <person name="Tomita R."/>
            <person name="Iwane A.H."/>
            <person name="Miyagishima S.Y."/>
        </authorList>
    </citation>
    <scope>NUCLEOTIDE SEQUENCE</scope>
    <source>
        <strain evidence="1">NBRC 102759</strain>
    </source>
</reference>
<gene>
    <name evidence="1" type="ORF">GpartN1_g1573.t1</name>
</gene>
<dbReference type="PANTHER" id="PTHR35446:SF2">
    <property type="entry name" value="CARBOXYMUCONOLACTONE DECARBOXYLASE-LIKE DOMAIN-CONTAINING PROTEIN"/>
    <property type="match status" value="1"/>
</dbReference>
<evidence type="ECO:0000313" key="1">
    <source>
        <dbReference type="EMBL" id="GJQ09782.1"/>
    </source>
</evidence>
<reference evidence="1" key="2">
    <citation type="submission" date="2022-01" db="EMBL/GenBank/DDBJ databases">
        <authorList>
            <person name="Hirooka S."/>
            <person name="Miyagishima S.Y."/>
        </authorList>
    </citation>
    <scope>NUCLEOTIDE SEQUENCE</scope>
    <source>
        <strain evidence="1">NBRC 102759</strain>
    </source>
</reference>
<proteinExistence type="predicted"/>
<dbReference type="InterPro" id="IPR029032">
    <property type="entry name" value="AhpD-like"/>
</dbReference>
<dbReference type="AlphaFoldDB" id="A0A9C7PTR8"/>
<dbReference type="OrthoDB" id="10273862at2759"/>
<evidence type="ECO:0008006" key="3">
    <source>
        <dbReference type="Google" id="ProtNLM"/>
    </source>
</evidence>
<dbReference type="SUPFAM" id="SSF69118">
    <property type="entry name" value="AhpD-like"/>
    <property type="match status" value="1"/>
</dbReference>
<comment type="caution">
    <text evidence="1">The sequence shown here is derived from an EMBL/GenBank/DDBJ whole genome shotgun (WGS) entry which is preliminary data.</text>
</comment>
<dbReference type="Gene3D" id="1.20.1290.10">
    <property type="entry name" value="AhpD-like"/>
    <property type="match status" value="1"/>
</dbReference>
<keyword evidence="2" id="KW-1185">Reference proteome</keyword>
<accession>A0A9C7PTR8</accession>
<organism evidence="1 2">
    <name type="scientific">Galdieria partita</name>
    <dbReference type="NCBI Taxonomy" id="83374"/>
    <lineage>
        <taxon>Eukaryota</taxon>
        <taxon>Rhodophyta</taxon>
        <taxon>Bangiophyceae</taxon>
        <taxon>Galdieriales</taxon>
        <taxon>Galdieriaceae</taxon>
        <taxon>Galdieria</taxon>
    </lineage>
</organism>
<name>A0A9C7PTR8_9RHOD</name>
<sequence>MPLFPSLTEESGVLSCLVHFRRDVAGPLIELHERILRGQSVLTPLQRELIGAFVSAVNRCDYSTAIRISVARGLGANDQLCEQLLSPLADNVDELNIEPEMKPLLWYVRKLTLRPETLQRADVEAVLSAGWDEQVLMDTVLVCCLYNFMDRLSSGIGLTKPETINPSNLEVLVRRGYRSILDDL</sequence>